<dbReference type="RefSeq" id="WP_111501996.1">
    <property type="nucleotide sequence ID" value="NZ_QKYN01000067.1"/>
</dbReference>
<evidence type="ECO:0000313" key="12">
    <source>
        <dbReference type="Proteomes" id="UP000248889"/>
    </source>
</evidence>
<name>A0A2X0KBC6_9ACTN</name>
<proteinExistence type="inferred from homology"/>
<protein>
    <submittedName>
        <fullName evidence="11">EmrB/QacA family drug resistance transporter</fullName>
    </submittedName>
</protein>
<dbReference type="Gene3D" id="1.20.1250.20">
    <property type="entry name" value="MFS general substrate transporter like domains"/>
    <property type="match status" value="1"/>
</dbReference>
<evidence type="ECO:0000256" key="7">
    <source>
        <dbReference type="ARBA" id="ARBA00023136"/>
    </source>
</evidence>
<dbReference type="InterPro" id="IPR036259">
    <property type="entry name" value="MFS_trans_sf"/>
</dbReference>
<dbReference type="PANTHER" id="PTHR23501">
    <property type="entry name" value="MAJOR FACILITATOR SUPERFAMILY"/>
    <property type="match status" value="1"/>
</dbReference>
<evidence type="ECO:0000256" key="9">
    <source>
        <dbReference type="SAM" id="Phobius"/>
    </source>
</evidence>
<feature type="region of interest" description="Disordered" evidence="8">
    <location>
        <begin position="1"/>
        <end position="23"/>
    </location>
</feature>
<feature type="transmembrane region" description="Helical" evidence="9">
    <location>
        <begin position="323"/>
        <end position="340"/>
    </location>
</feature>
<feature type="transmembrane region" description="Helical" evidence="9">
    <location>
        <begin position="419"/>
        <end position="437"/>
    </location>
</feature>
<feature type="transmembrane region" description="Helical" evidence="9">
    <location>
        <begin position="30"/>
        <end position="55"/>
    </location>
</feature>
<dbReference type="InterPro" id="IPR011701">
    <property type="entry name" value="MFS"/>
</dbReference>
<comment type="caution">
    <text evidence="11">The sequence shown here is derived from an EMBL/GenBank/DDBJ whole genome shotgun (WGS) entry which is preliminary data.</text>
</comment>
<feature type="compositionally biased region" description="Basic and acidic residues" evidence="8">
    <location>
        <begin position="1"/>
        <end position="17"/>
    </location>
</feature>
<feature type="transmembrane region" description="Helical" evidence="9">
    <location>
        <begin position="186"/>
        <end position="205"/>
    </location>
</feature>
<dbReference type="PRINTS" id="PR01036">
    <property type="entry name" value="TCRTETB"/>
</dbReference>
<dbReference type="InterPro" id="IPR005829">
    <property type="entry name" value="Sugar_transporter_CS"/>
</dbReference>
<dbReference type="Proteomes" id="UP000248889">
    <property type="component" value="Unassembled WGS sequence"/>
</dbReference>
<dbReference type="AlphaFoldDB" id="A0A2X0KBC6"/>
<feature type="transmembrane region" description="Helical" evidence="9">
    <location>
        <begin position="488"/>
        <end position="509"/>
    </location>
</feature>
<evidence type="ECO:0000313" key="11">
    <source>
        <dbReference type="EMBL" id="RAG84330.1"/>
    </source>
</evidence>
<accession>A0A2X0KBC6</accession>
<comment type="subcellular location">
    <subcellularLocation>
        <location evidence="1">Cell membrane</location>
        <topology evidence="1">Multi-pass membrane protein</topology>
    </subcellularLocation>
</comment>
<dbReference type="NCBIfam" id="TIGR00711">
    <property type="entry name" value="efflux_EmrB"/>
    <property type="match status" value="1"/>
</dbReference>
<dbReference type="InterPro" id="IPR020846">
    <property type="entry name" value="MFS_dom"/>
</dbReference>
<evidence type="ECO:0000256" key="3">
    <source>
        <dbReference type="ARBA" id="ARBA00022448"/>
    </source>
</evidence>
<dbReference type="PROSITE" id="PS50850">
    <property type="entry name" value="MFS"/>
    <property type="match status" value="1"/>
</dbReference>
<feature type="domain" description="Major facilitator superfamily (MFS) profile" evidence="10">
    <location>
        <begin position="33"/>
        <end position="514"/>
    </location>
</feature>
<dbReference type="Gene3D" id="1.20.1720.10">
    <property type="entry name" value="Multidrug resistance protein D"/>
    <property type="match status" value="1"/>
</dbReference>
<organism evidence="11 12">
    <name type="scientific">Streptacidiphilus pinicola</name>
    <dbReference type="NCBI Taxonomy" id="2219663"/>
    <lineage>
        <taxon>Bacteria</taxon>
        <taxon>Bacillati</taxon>
        <taxon>Actinomycetota</taxon>
        <taxon>Actinomycetes</taxon>
        <taxon>Kitasatosporales</taxon>
        <taxon>Streptomycetaceae</taxon>
        <taxon>Streptacidiphilus</taxon>
    </lineage>
</organism>
<feature type="transmembrane region" description="Helical" evidence="9">
    <location>
        <begin position="217"/>
        <end position="236"/>
    </location>
</feature>
<evidence type="ECO:0000256" key="5">
    <source>
        <dbReference type="ARBA" id="ARBA00022692"/>
    </source>
</evidence>
<feature type="transmembrane region" description="Helical" evidence="9">
    <location>
        <begin position="288"/>
        <end position="311"/>
    </location>
</feature>
<keyword evidence="5 9" id="KW-0812">Transmembrane</keyword>
<evidence type="ECO:0000256" key="1">
    <source>
        <dbReference type="ARBA" id="ARBA00004651"/>
    </source>
</evidence>
<evidence type="ECO:0000256" key="8">
    <source>
        <dbReference type="SAM" id="MobiDB-lite"/>
    </source>
</evidence>
<dbReference type="GO" id="GO:0005886">
    <property type="term" value="C:plasma membrane"/>
    <property type="evidence" value="ECO:0007669"/>
    <property type="project" value="UniProtKB-SubCell"/>
</dbReference>
<sequence length="527" mass="55725">MSGDTTDHADASGRTEARSPAAPGEEHRRILIILSALMMGMFLAALDQTIVATALPTIAGDLHGLNHLAWVVTAYLLTSTITTPLWGKLGDLFGRKELFQAAIVIFLTGSALSGLSQNMTELISFRAIQGAGAGGLIVGAQAIIGEVVSPRERGRYMGYFGAVFGASSVIGPLAGGFFTEHLSWRWVFYINLPVGALAIFVIAAVLRLPRTRTRHRIDYAGAALIGAAATAVILLTTWGGTIYGWTSAPILTLGCSAVALGALFVVVERRAAEPVLPLGLFRTPVFAVANAMGFLIGATMFGVIIYIPLYLQTVHAASPTSSGLQLLPLILGMLITFVTSGRMVTATGRYKIFPIIGTAVLTLGIYLLSLMTPTTGLAVSSAYMFVVGFGIGLVMQVLVVAVQNAVPHEQLGTATSSTTFFRTIGGSFGVSVLGAVFNRQLTANLPKYLPQAAVQQIHGSAITASPAQLNTLPAPVRHGFILAFDQSLHVVFLVAIPFGLTAFVLSWFLKELPLRKHAYVTSETKTP</sequence>
<feature type="transmembrane region" description="Helical" evidence="9">
    <location>
        <begin position="123"/>
        <end position="144"/>
    </location>
</feature>
<dbReference type="GO" id="GO:0022857">
    <property type="term" value="F:transmembrane transporter activity"/>
    <property type="evidence" value="ECO:0007669"/>
    <property type="project" value="InterPro"/>
</dbReference>
<keyword evidence="3" id="KW-0813">Transport</keyword>
<dbReference type="FunFam" id="1.20.1720.10:FF:000004">
    <property type="entry name" value="EmrB/QacA family drug resistance transporter"/>
    <property type="match status" value="1"/>
</dbReference>
<feature type="transmembrane region" description="Helical" evidence="9">
    <location>
        <begin position="242"/>
        <end position="267"/>
    </location>
</feature>
<feature type="transmembrane region" description="Helical" evidence="9">
    <location>
        <begin position="98"/>
        <end position="117"/>
    </location>
</feature>
<feature type="transmembrane region" description="Helical" evidence="9">
    <location>
        <begin position="156"/>
        <end position="174"/>
    </location>
</feature>
<gene>
    <name evidence="11" type="ORF">DN069_17760</name>
</gene>
<dbReference type="PROSITE" id="PS00217">
    <property type="entry name" value="SUGAR_TRANSPORT_2"/>
    <property type="match status" value="1"/>
</dbReference>
<feature type="transmembrane region" description="Helical" evidence="9">
    <location>
        <begin position="352"/>
        <end position="371"/>
    </location>
</feature>
<dbReference type="PANTHER" id="PTHR23501:SF197">
    <property type="entry name" value="COMD"/>
    <property type="match status" value="1"/>
</dbReference>
<comment type="similarity">
    <text evidence="2">Belongs to the major facilitator superfamily. TCR/Tet family.</text>
</comment>
<evidence type="ECO:0000256" key="4">
    <source>
        <dbReference type="ARBA" id="ARBA00022475"/>
    </source>
</evidence>
<feature type="transmembrane region" description="Helical" evidence="9">
    <location>
        <begin position="383"/>
        <end position="407"/>
    </location>
</feature>
<evidence type="ECO:0000256" key="2">
    <source>
        <dbReference type="ARBA" id="ARBA00007520"/>
    </source>
</evidence>
<dbReference type="EMBL" id="QKYN01000067">
    <property type="protein sequence ID" value="RAG84330.1"/>
    <property type="molecule type" value="Genomic_DNA"/>
</dbReference>
<dbReference type="Pfam" id="PF07690">
    <property type="entry name" value="MFS_1"/>
    <property type="match status" value="1"/>
</dbReference>
<dbReference type="SUPFAM" id="SSF103473">
    <property type="entry name" value="MFS general substrate transporter"/>
    <property type="match status" value="1"/>
</dbReference>
<dbReference type="OrthoDB" id="3846112at2"/>
<keyword evidence="6 9" id="KW-1133">Transmembrane helix</keyword>
<keyword evidence="12" id="KW-1185">Reference proteome</keyword>
<keyword evidence="7 9" id="KW-0472">Membrane</keyword>
<dbReference type="CDD" id="cd17502">
    <property type="entry name" value="MFS_Azr1_MDR_like"/>
    <property type="match status" value="1"/>
</dbReference>
<evidence type="ECO:0000256" key="6">
    <source>
        <dbReference type="ARBA" id="ARBA00022989"/>
    </source>
</evidence>
<feature type="transmembrane region" description="Helical" evidence="9">
    <location>
        <begin position="67"/>
        <end position="86"/>
    </location>
</feature>
<reference evidence="11 12" key="1">
    <citation type="submission" date="2018-06" db="EMBL/GenBank/DDBJ databases">
        <title>Streptacidiphilus pinicola sp. nov., isolated from pine grove soil.</title>
        <authorList>
            <person name="Roh S.G."/>
            <person name="Park S."/>
            <person name="Kim M.-K."/>
            <person name="Yun B.-R."/>
            <person name="Park J."/>
            <person name="Kim M.J."/>
            <person name="Kim Y.S."/>
            <person name="Kim S.B."/>
        </authorList>
    </citation>
    <scope>NUCLEOTIDE SEQUENCE [LARGE SCALE GENOMIC DNA]</scope>
    <source>
        <strain evidence="11 12">MMS16-CNU450</strain>
    </source>
</reference>
<evidence type="ECO:0000259" key="10">
    <source>
        <dbReference type="PROSITE" id="PS50850"/>
    </source>
</evidence>
<dbReference type="InterPro" id="IPR004638">
    <property type="entry name" value="EmrB-like"/>
</dbReference>
<keyword evidence="4" id="KW-1003">Cell membrane</keyword>